<dbReference type="EMBL" id="EQ973805">
    <property type="protein sequence ID" value="EEF45983.1"/>
    <property type="molecule type" value="Genomic_DNA"/>
</dbReference>
<reference evidence="3" key="1">
    <citation type="journal article" date="2010" name="Nat. Biotechnol.">
        <title>Draft genome sequence of the oilseed species Ricinus communis.</title>
        <authorList>
            <person name="Chan A.P."/>
            <person name="Crabtree J."/>
            <person name="Zhao Q."/>
            <person name="Lorenzi H."/>
            <person name="Orvis J."/>
            <person name="Puiu D."/>
            <person name="Melake-Berhan A."/>
            <person name="Jones K.M."/>
            <person name="Redman J."/>
            <person name="Chen G."/>
            <person name="Cahoon E.B."/>
            <person name="Gedil M."/>
            <person name="Stanke M."/>
            <person name="Haas B.J."/>
            <person name="Wortman J.R."/>
            <person name="Fraser-Liggett C.M."/>
            <person name="Ravel J."/>
            <person name="Rabinowicz P.D."/>
        </authorList>
    </citation>
    <scope>NUCLEOTIDE SEQUENCE [LARGE SCALE GENOMIC DNA]</scope>
    <source>
        <strain evidence="3">cv. Hale</strain>
    </source>
</reference>
<feature type="region of interest" description="Disordered" evidence="1">
    <location>
        <begin position="73"/>
        <end position="105"/>
    </location>
</feature>
<protein>
    <submittedName>
        <fullName evidence="2">Uncharacterized protein</fullName>
    </submittedName>
</protein>
<evidence type="ECO:0000256" key="1">
    <source>
        <dbReference type="SAM" id="MobiDB-lite"/>
    </source>
</evidence>
<evidence type="ECO:0000313" key="2">
    <source>
        <dbReference type="EMBL" id="EEF45983.1"/>
    </source>
</evidence>
<dbReference type="Proteomes" id="UP000008311">
    <property type="component" value="Unassembled WGS sequence"/>
</dbReference>
<name>B9RRJ7_RICCO</name>
<proteinExistence type="predicted"/>
<dbReference type="AlphaFoldDB" id="B9RRJ7"/>
<evidence type="ECO:0000313" key="3">
    <source>
        <dbReference type="Proteomes" id="UP000008311"/>
    </source>
</evidence>
<feature type="compositionally biased region" description="Basic and acidic residues" evidence="1">
    <location>
        <begin position="92"/>
        <end position="105"/>
    </location>
</feature>
<gene>
    <name evidence="2" type="ORF">RCOM_1644680</name>
</gene>
<sequence length="160" mass="18773">MLPQSAYRGIEREDPGLSRFLHFLRQSIFGEVYPNPYPLLRKGEEDKWIRKGMQLVLRDSFFSYFTKEPLKNSIEKKEQSIRSLRYSPGTPRRREYGPSSSEEKHRVRGCSFRQNKFILEVMAECSKSPCGESRYCAKKGECPPLARECRPTRKRSCSRP</sequence>
<dbReference type="InParanoid" id="B9RRJ7"/>
<organism evidence="2 3">
    <name type="scientific">Ricinus communis</name>
    <name type="common">Castor bean</name>
    <dbReference type="NCBI Taxonomy" id="3988"/>
    <lineage>
        <taxon>Eukaryota</taxon>
        <taxon>Viridiplantae</taxon>
        <taxon>Streptophyta</taxon>
        <taxon>Embryophyta</taxon>
        <taxon>Tracheophyta</taxon>
        <taxon>Spermatophyta</taxon>
        <taxon>Magnoliopsida</taxon>
        <taxon>eudicotyledons</taxon>
        <taxon>Gunneridae</taxon>
        <taxon>Pentapetalae</taxon>
        <taxon>rosids</taxon>
        <taxon>fabids</taxon>
        <taxon>Malpighiales</taxon>
        <taxon>Euphorbiaceae</taxon>
        <taxon>Acalyphoideae</taxon>
        <taxon>Acalypheae</taxon>
        <taxon>Ricinus</taxon>
    </lineage>
</organism>
<accession>B9RRJ7</accession>
<keyword evidence="3" id="KW-1185">Reference proteome</keyword>